<dbReference type="RefSeq" id="WP_126129227.1">
    <property type="nucleotide sequence ID" value="NZ_CP034464.1"/>
</dbReference>
<dbReference type="InterPro" id="IPR000182">
    <property type="entry name" value="GNAT_dom"/>
</dbReference>
<dbReference type="OrthoDB" id="9789605at2"/>
<dbReference type="CDD" id="cd04301">
    <property type="entry name" value="NAT_SF"/>
    <property type="match status" value="1"/>
</dbReference>
<accession>A0A3S9HP15</accession>
<dbReference type="Proteomes" id="UP000275663">
    <property type="component" value="Chromosome"/>
</dbReference>
<dbReference type="AlphaFoldDB" id="A0A3S9HP15"/>
<dbReference type="SUPFAM" id="SSF55729">
    <property type="entry name" value="Acyl-CoA N-acyltransferases (Nat)"/>
    <property type="match status" value="1"/>
</dbReference>
<organism evidence="2 3">
    <name type="scientific">Undibacterium parvum</name>
    <dbReference type="NCBI Taxonomy" id="401471"/>
    <lineage>
        <taxon>Bacteria</taxon>
        <taxon>Pseudomonadati</taxon>
        <taxon>Pseudomonadota</taxon>
        <taxon>Betaproteobacteria</taxon>
        <taxon>Burkholderiales</taxon>
        <taxon>Oxalobacteraceae</taxon>
        <taxon>Undibacterium</taxon>
    </lineage>
</organism>
<dbReference type="Gene3D" id="3.40.630.30">
    <property type="match status" value="1"/>
</dbReference>
<dbReference type="PROSITE" id="PS51186">
    <property type="entry name" value="GNAT"/>
    <property type="match status" value="1"/>
</dbReference>
<feature type="domain" description="N-acetyltransferase" evidence="1">
    <location>
        <begin position="1"/>
        <end position="129"/>
    </location>
</feature>
<keyword evidence="2" id="KW-0808">Transferase</keyword>
<dbReference type="Pfam" id="PF00583">
    <property type="entry name" value="Acetyltransf_1"/>
    <property type="match status" value="1"/>
</dbReference>
<protein>
    <submittedName>
        <fullName evidence="2">GNAT family N-acetyltransferase</fullName>
    </submittedName>
</protein>
<evidence type="ECO:0000259" key="1">
    <source>
        <dbReference type="PROSITE" id="PS51186"/>
    </source>
</evidence>
<dbReference type="InterPro" id="IPR016181">
    <property type="entry name" value="Acyl_CoA_acyltransferase"/>
</dbReference>
<reference evidence="2 3" key="1">
    <citation type="journal article" date="2011" name="Int. J. Syst. Evol. Microbiol.">
        <title>Description of Undibacterium oligocarboniphilum sp. nov., isolated from purified water, and Undibacterium pigrum strain CCUG 49012 as the type strain of Undibacterium parvum sp. nov., and emended descriptions of the genus Undibacterium and the species Undibacterium pigrum.</title>
        <authorList>
            <person name="Eder W."/>
            <person name="Wanner G."/>
            <person name="Ludwig W."/>
            <person name="Busse H.J."/>
            <person name="Ziemke-Kageler F."/>
            <person name="Lang E."/>
        </authorList>
    </citation>
    <scope>NUCLEOTIDE SEQUENCE [LARGE SCALE GENOMIC DNA]</scope>
    <source>
        <strain evidence="2 3">DSM 23061</strain>
    </source>
</reference>
<sequence>MGIREYKEADFAAIVDIYAASKLDELRFEPQKFKLTPLNLDPQRLASFHESDVVVYEEERVSAYLGTHLNHIRSIFVSPTYRGKGIGKQLLEHAIAHAKAEPSLEIVDEFVSSFDGIPVVVNTMKRQSS</sequence>
<dbReference type="EMBL" id="CP034464">
    <property type="protein sequence ID" value="AZP13858.1"/>
    <property type="molecule type" value="Genomic_DNA"/>
</dbReference>
<keyword evidence="3" id="KW-1185">Reference proteome</keyword>
<evidence type="ECO:0000313" key="2">
    <source>
        <dbReference type="EMBL" id="AZP13858.1"/>
    </source>
</evidence>
<proteinExistence type="predicted"/>
<dbReference type="GO" id="GO:0016747">
    <property type="term" value="F:acyltransferase activity, transferring groups other than amino-acyl groups"/>
    <property type="evidence" value="ECO:0007669"/>
    <property type="project" value="InterPro"/>
</dbReference>
<name>A0A3S9HP15_9BURK</name>
<gene>
    <name evidence="2" type="ORF">EJN92_18795</name>
</gene>
<evidence type="ECO:0000313" key="3">
    <source>
        <dbReference type="Proteomes" id="UP000275663"/>
    </source>
</evidence>
<dbReference type="KEGG" id="upv:EJN92_18795"/>